<dbReference type="Proteomes" id="UP000214646">
    <property type="component" value="Unassembled WGS sequence"/>
</dbReference>
<dbReference type="AlphaFoldDB" id="A0A225DFN2"/>
<gene>
    <name evidence="3" type="ORF">FRUB_05269</name>
</gene>
<feature type="signal peptide" evidence="2">
    <location>
        <begin position="1"/>
        <end position="20"/>
    </location>
</feature>
<evidence type="ECO:0000256" key="2">
    <source>
        <dbReference type="SAM" id="SignalP"/>
    </source>
</evidence>
<evidence type="ECO:0008006" key="5">
    <source>
        <dbReference type="Google" id="ProtNLM"/>
    </source>
</evidence>
<name>A0A225DFN2_9BACT</name>
<evidence type="ECO:0000313" key="4">
    <source>
        <dbReference type="Proteomes" id="UP000214646"/>
    </source>
</evidence>
<protein>
    <recommendedName>
        <fullName evidence="5">Porin</fullName>
    </recommendedName>
</protein>
<organism evidence="3 4">
    <name type="scientific">Fimbriiglobus ruber</name>
    <dbReference type="NCBI Taxonomy" id="1908690"/>
    <lineage>
        <taxon>Bacteria</taxon>
        <taxon>Pseudomonadati</taxon>
        <taxon>Planctomycetota</taxon>
        <taxon>Planctomycetia</taxon>
        <taxon>Gemmatales</taxon>
        <taxon>Gemmataceae</taxon>
        <taxon>Fimbriiglobus</taxon>
    </lineage>
</organism>
<evidence type="ECO:0000313" key="3">
    <source>
        <dbReference type="EMBL" id="OWK40350.1"/>
    </source>
</evidence>
<feature type="region of interest" description="Disordered" evidence="1">
    <location>
        <begin position="22"/>
        <end position="55"/>
    </location>
</feature>
<proteinExistence type="predicted"/>
<comment type="caution">
    <text evidence="3">The sequence shown here is derived from an EMBL/GenBank/DDBJ whole genome shotgun (WGS) entry which is preliminary data.</text>
</comment>
<dbReference type="RefSeq" id="WP_088256279.1">
    <property type="nucleotide sequence ID" value="NZ_NIDE01000008.1"/>
</dbReference>
<feature type="chain" id="PRO_5013234277" description="Porin" evidence="2">
    <location>
        <begin position="21"/>
        <end position="428"/>
    </location>
</feature>
<dbReference type="EMBL" id="NIDE01000008">
    <property type="protein sequence ID" value="OWK40350.1"/>
    <property type="molecule type" value="Genomic_DNA"/>
</dbReference>
<keyword evidence="2" id="KW-0732">Signal</keyword>
<sequence>MRRSITGLVVWVSLARPAGAIGQPPPAPPPPNAPAAVEPSPPAPPPVDVPAPTYGPTLPENVGAFDVLFGDTPVGRFLADERVRTFGWVSAGYTASSGGSGQLAVQPRENRYGDDFLVNQIAIVTERTLDPSQLSFGYRATLWAGADPALIQPLGGVGSSSTNPRFGVDFRELYLSAHLTILTEGGVDLKIGRQNSVIGYESALAPYRPLYSNSYQWFYSEDGAFTGLVAAWNVTPRLTVVNGLTMGGNTFFTFRDGGPCYIGQVNYWLTDQKRTKLSAAVYTGPGSILASQPAGEGRNETMVELRVQHDWTPRVTQVVQSNMGWATGVPGFGTGAWYGVYTIGIFHLTPKLDLNTRAEWFNDADGTRTGFATNYSEVTLGLNCMPLPWLNFRPEIRGDFAGEAVFGSDPNTRTRNQLTVAGEVLVKF</sequence>
<keyword evidence="4" id="KW-1185">Reference proteome</keyword>
<reference evidence="4" key="1">
    <citation type="submission" date="2017-06" db="EMBL/GenBank/DDBJ databases">
        <title>Genome analysis of Fimbriiglobus ruber SP5, the first member of the order Planctomycetales with confirmed chitinolytic capability.</title>
        <authorList>
            <person name="Ravin N.V."/>
            <person name="Rakitin A.L."/>
            <person name="Ivanova A.A."/>
            <person name="Beletsky A.V."/>
            <person name="Kulichevskaya I.S."/>
            <person name="Mardanov A.V."/>
            <person name="Dedysh S.N."/>
        </authorList>
    </citation>
    <scope>NUCLEOTIDE SEQUENCE [LARGE SCALE GENOMIC DNA]</scope>
    <source>
        <strain evidence="4">SP5</strain>
    </source>
</reference>
<dbReference type="Pfam" id="PF07642">
    <property type="entry name" value="BBP2"/>
    <property type="match status" value="1"/>
</dbReference>
<evidence type="ECO:0000256" key="1">
    <source>
        <dbReference type="SAM" id="MobiDB-lite"/>
    </source>
</evidence>
<accession>A0A225DFN2</accession>
<dbReference type="InterPro" id="IPR011486">
    <property type="entry name" value="BBP2"/>
</dbReference>
<feature type="compositionally biased region" description="Pro residues" evidence="1">
    <location>
        <begin position="23"/>
        <end position="49"/>
    </location>
</feature>